<evidence type="ECO:0008006" key="4">
    <source>
        <dbReference type="Google" id="ProtNLM"/>
    </source>
</evidence>
<evidence type="ECO:0000313" key="3">
    <source>
        <dbReference type="EMBL" id="CAE4662089.1"/>
    </source>
</evidence>
<name>A0A6V2PI75_9STRA</name>
<reference evidence="3" key="1">
    <citation type="submission" date="2021-01" db="EMBL/GenBank/DDBJ databases">
        <authorList>
            <person name="Corre E."/>
            <person name="Pelletier E."/>
            <person name="Niang G."/>
            <person name="Scheremetjew M."/>
            <person name="Finn R."/>
            <person name="Kale V."/>
            <person name="Holt S."/>
            <person name="Cochrane G."/>
            <person name="Meng A."/>
            <person name="Brown T."/>
            <person name="Cohen L."/>
        </authorList>
    </citation>
    <scope>NUCLEOTIDE SEQUENCE</scope>
    <source>
        <strain evidence="3">GSO104</strain>
        <strain evidence="2">Pop2</strain>
    </source>
</reference>
<sequence length="161" mass="17260">MKIIGVLFATMSAVQSWTVPPNSFTRSHTATLSSHVLRMADDGESDMEYSVSLGLPPLGIVFEDIGSGFPPKGVEVIALTSGGQGEQCGKIEIGDRLKTCSAVKFISGSSNFDIVDVDCTQLDFDTVVSAITSNQPKFKCQSVEMTFIRPATKKTDEEASE</sequence>
<organism evidence="3">
    <name type="scientific">Ditylum brightwellii</name>
    <dbReference type="NCBI Taxonomy" id="49249"/>
    <lineage>
        <taxon>Eukaryota</taxon>
        <taxon>Sar</taxon>
        <taxon>Stramenopiles</taxon>
        <taxon>Ochrophyta</taxon>
        <taxon>Bacillariophyta</taxon>
        <taxon>Mediophyceae</taxon>
        <taxon>Lithodesmiophycidae</taxon>
        <taxon>Lithodesmiales</taxon>
        <taxon>Lithodesmiaceae</taxon>
        <taxon>Ditylum</taxon>
    </lineage>
</organism>
<protein>
    <recommendedName>
        <fullName evidence="4">PDZ domain-containing protein</fullName>
    </recommendedName>
</protein>
<evidence type="ECO:0000313" key="2">
    <source>
        <dbReference type="EMBL" id="CAD9343220.1"/>
    </source>
</evidence>
<proteinExistence type="predicted"/>
<dbReference type="EMBL" id="HBGN01027450">
    <property type="protein sequence ID" value="CAD9343220.1"/>
    <property type="molecule type" value="Transcribed_RNA"/>
</dbReference>
<accession>A0A6V2PI75</accession>
<gene>
    <name evidence="3" type="ORF">DBRI00130_LOCUS41448</name>
    <name evidence="2" type="ORF">DBRI1063_LOCUS17720</name>
</gene>
<dbReference type="AlphaFoldDB" id="A0A6V2PI75"/>
<feature type="signal peptide" evidence="1">
    <location>
        <begin position="1"/>
        <end position="16"/>
    </location>
</feature>
<dbReference type="EMBL" id="HBNS01057614">
    <property type="protein sequence ID" value="CAE4662089.1"/>
    <property type="molecule type" value="Transcribed_RNA"/>
</dbReference>
<keyword evidence="1" id="KW-0732">Signal</keyword>
<feature type="chain" id="PRO_5036192631" description="PDZ domain-containing protein" evidence="1">
    <location>
        <begin position="17"/>
        <end position="161"/>
    </location>
</feature>
<evidence type="ECO:0000256" key="1">
    <source>
        <dbReference type="SAM" id="SignalP"/>
    </source>
</evidence>